<sequence>MSAVNSRGGKNGGGGGGHGGGDRPKSAGGKGGYGAFAGPLAGVAGDLLLKQFAKRGSGKK</sequence>
<keyword evidence="4" id="KW-1185">Reference proteome</keyword>
<organism evidence="3 4">
    <name type="scientific">Magnaporthiopsis poae (strain ATCC 64411 / 73-15)</name>
    <name type="common">Kentucky bluegrass fungus</name>
    <name type="synonym">Magnaporthe poae</name>
    <dbReference type="NCBI Taxonomy" id="644358"/>
    <lineage>
        <taxon>Eukaryota</taxon>
        <taxon>Fungi</taxon>
        <taxon>Dikarya</taxon>
        <taxon>Ascomycota</taxon>
        <taxon>Pezizomycotina</taxon>
        <taxon>Sordariomycetes</taxon>
        <taxon>Sordariomycetidae</taxon>
        <taxon>Magnaporthales</taxon>
        <taxon>Magnaporthaceae</taxon>
        <taxon>Magnaporthiopsis</taxon>
    </lineage>
</organism>
<reference evidence="2" key="3">
    <citation type="submission" date="2011-03" db="EMBL/GenBank/DDBJ databases">
        <title>Annotation of Magnaporthe poae ATCC 64411.</title>
        <authorList>
            <person name="Ma L.-J."/>
            <person name="Dead R."/>
            <person name="Young S.K."/>
            <person name="Zeng Q."/>
            <person name="Gargeya S."/>
            <person name="Fitzgerald M."/>
            <person name="Haas B."/>
            <person name="Abouelleil A."/>
            <person name="Alvarado L."/>
            <person name="Arachchi H.M."/>
            <person name="Berlin A."/>
            <person name="Brown A."/>
            <person name="Chapman S.B."/>
            <person name="Chen Z."/>
            <person name="Dunbar C."/>
            <person name="Freedman E."/>
            <person name="Gearin G."/>
            <person name="Gellesch M."/>
            <person name="Goldberg J."/>
            <person name="Griggs A."/>
            <person name="Gujja S."/>
            <person name="Heiman D."/>
            <person name="Howarth C."/>
            <person name="Larson L."/>
            <person name="Lui A."/>
            <person name="MacDonald P.J.P."/>
            <person name="Mehta T."/>
            <person name="Montmayeur A."/>
            <person name="Murphy C."/>
            <person name="Neiman D."/>
            <person name="Pearson M."/>
            <person name="Priest M."/>
            <person name="Roberts A."/>
            <person name="Saif S."/>
            <person name="Shea T."/>
            <person name="Shenoy N."/>
            <person name="Sisk P."/>
            <person name="Stolte C."/>
            <person name="Sykes S."/>
            <person name="Yandava C."/>
            <person name="Wortman J."/>
            <person name="Nusbaum C."/>
            <person name="Birren B."/>
        </authorList>
    </citation>
    <scope>NUCLEOTIDE SEQUENCE</scope>
    <source>
        <strain evidence="2">ATCC 64411</strain>
    </source>
</reference>
<dbReference type="AlphaFoldDB" id="A0A0C4DS56"/>
<proteinExistence type="predicted"/>
<evidence type="ECO:0000313" key="2">
    <source>
        <dbReference type="EMBL" id="KLU83680.1"/>
    </source>
</evidence>
<accession>A0A0C4DS56</accession>
<dbReference type="EMBL" id="ADBL01000665">
    <property type="status" value="NOT_ANNOTATED_CDS"/>
    <property type="molecule type" value="Genomic_DNA"/>
</dbReference>
<reference evidence="2" key="2">
    <citation type="submission" date="2010-05" db="EMBL/GenBank/DDBJ databases">
        <title>The Genome Sequence of Magnaporthe poae strain ATCC 64411.</title>
        <authorList>
            <consortium name="The Broad Institute Genome Sequencing Platform"/>
            <consortium name="Broad Institute Genome Sequencing Center for Infectious Disease"/>
            <person name="Ma L.-J."/>
            <person name="Dead R."/>
            <person name="Young S."/>
            <person name="Zeng Q."/>
            <person name="Koehrsen M."/>
            <person name="Alvarado L."/>
            <person name="Berlin A."/>
            <person name="Chapman S.B."/>
            <person name="Chen Z."/>
            <person name="Freedman E."/>
            <person name="Gellesch M."/>
            <person name="Goldberg J."/>
            <person name="Griggs A."/>
            <person name="Gujja S."/>
            <person name="Heilman E.R."/>
            <person name="Heiman D."/>
            <person name="Hepburn T."/>
            <person name="Howarth C."/>
            <person name="Jen D."/>
            <person name="Larson L."/>
            <person name="Mehta T."/>
            <person name="Neiman D."/>
            <person name="Pearson M."/>
            <person name="Roberts A."/>
            <person name="Saif S."/>
            <person name="Shea T."/>
            <person name="Shenoy N."/>
            <person name="Sisk P."/>
            <person name="Stolte C."/>
            <person name="Sykes S."/>
            <person name="Walk T."/>
            <person name="White J."/>
            <person name="Yandava C."/>
            <person name="Haas B."/>
            <person name="Nusbaum C."/>
            <person name="Birren B."/>
        </authorList>
    </citation>
    <scope>NUCLEOTIDE SEQUENCE</scope>
    <source>
        <strain evidence="2">ATCC 64411</strain>
    </source>
</reference>
<gene>
    <name evidence="2" type="ORF">MAPG_02731</name>
</gene>
<dbReference type="VEuPathDB" id="FungiDB:MAPG_02731"/>
<reference evidence="3" key="5">
    <citation type="submission" date="2015-06" db="UniProtKB">
        <authorList>
            <consortium name="EnsemblFungi"/>
        </authorList>
    </citation>
    <scope>IDENTIFICATION</scope>
    <source>
        <strain evidence="3">ATCC 64411</strain>
    </source>
</reference>
<name>A0A0C4DS56_MAGP6</name>
<reference evidence="3" key="4">
    <citation type="journal article" date="2015" name="G3 (Bethesda)">
        <title>Genome sequences of three phytopathogenic species of the Magnaporthaceae family of fungi.</title>
        <authorList>
            <person name="Okagaki L.H."/>
            <person name="Nunes C.C."/>
            <person name="Sailsbery J."/>
            <person name="Clay B."/>
            <person name="Brown D."/>
            <person name="John T."/>
            <person name="Oh Y."/>
            <person name="Young N."/>
            <person name="Fitzgerald M."/>
            <person name="Haas B.J."/>
            <person name="Zeng Q."/>
            <person name="Young S."/>
            <person name="Adiconis X."/>
            <person name="Fan L."/>
            <person name="Levin J.Z."/>
            <person name="Mitchell T.K."/>
            <person name="Okubara P.A."/>
            <person name="Farman M.L."/>
            <person name="Kohn L.M."/>
            <person name="Birren B."/>
            <person name="Ma L.-J."/>
            <person name="Dean R.A."/>
        </authorList>
    </citation>
    <scope>NUCLEOTIDE SEQUENCE</scope>
    <source>
        <strain evidence="3">ATCC 64411 / 73-15</strain>
    </source>
</reference>
<dbReference type="EMBL" id="GL876967">
    <property type="protein sequence ID" value="KLU83680.1"/>
    <property type="molecule type" value="Genomic_DNA"/>
</dbReference>
<dbReference type="EnsemblFungi" id="MAPG_02731T0">
    <property type="protein sequence ID" value="MAPG_02731T0"/>
    <property type="gene ID" value="MAPG_02731"/>
</dbReference>
<protein>
    <submittedName>
        <fullName evidence="2 3">Uncharacterized protein</fullName>
    </submittedName>
</protein>
<reference evidence="4" key="1">
    <citation type="submission" date="2010-05" db="EMBL/GenBank/DDBJ databases">
        <title>The genome sequence of Magnaporthe poae strain ATCC 64411.</title>
        <authorList>
            <person name="Ma L.-J."/>
            <person name="Dead R."/>
            <person name="Young S."/>
            <person name="Zeng Q."/>
            <person name="Koehrsen M."/>
            <person name="Alvarado L."/>
            <person name="Berlin A."/>
            <person name="Chapman S.B."/>
            <person name="Chen Z."/>
            <person name="Freedman E."/>
            <person name="Gellesch M."/>
            <person name="Goldberg J."/>
            <person name="Griggs A."/>
            <person name="Gujja S."/>
            <person name="Heilman E.R."/>
            <person name="Heiman D."/>
            <person name="Hepburn T."/>
            <person name="Howarth C."/>
            <person name="Jen D."/>
            <person name="Larson L."/>
            <person name="Mehta T."/>
            <person name="Neiman D."/>
            <person name="Pearson M."/>
            <person name="Roberts A."/>
            <person name="Saif S."/>
            <person name="Shea T."/>
            <person name="Shenoy N."/>
            <person name="Sisk P."/>
            <person name="Stolte C."/>
            <person name="Sykes S."/>
            <person name="Walk T."/>
            <person name="White J."/>
            <person name="Yandava C."/>
            <person name="Haas B."/>
            <person name="Nusbaum C."/>
            <person name="Birren B."/>
        </authorList>
    </citation>
    <scope>NUCLEOTIDE SEQUENCE [LARGE SCALE GENOMIC DNA]</scope>
    <source>
        <strain evidence="4">ATCC 64411 / 73-15</strain>
    </source>
</reference>
<dbReference type="Proteomes" id="UP000011715">
    <property type="component" value="Unassembled WGS sequence"/>
</dbReference>
<evidence type="ECO:0000313" key="4">
    <source>
        <dbReference type="Proteomes" id="UP000011715"/>
    </source>
</evidence>
<feature type="compositionally biased region" description="Gly residues" evidence="1">
    <location>
        <begin position="9"/>
        <end position="19"/>
    </location>
</feature>
<evidence type="ECO:0000256" key="1">
    <source>
        <dbReference type="SAM" id="MobiDB-lite"/>
    </source>
</evidence>
<feature type="region of interest" description="Disordered" evidence="1">
    <location>
        <begin position="1"/>
        <end position="33"/>
    </location>
</feature>
<evidence type="ECO:0000313" key="3">
    <source>
        <dbReference type="EnsemblFungi" id="MAPG_02731T0"/>
    </source>
</evidence>